<organism evidence="3 4">
    <name type="scientific">Pullulanibacillus pueri</name>
    <dbReference type="NCBI Taxonomy" id="1437324"/>
    <lineage>
        <taxon>Bacteria</taxon>
        <taxon>Bacillati</taxon>
        <taxon>Bacillota</taxon>
        <taxon>Bacilli</taxon>
        <taxon>Bacillales</taxon>
        <taxon>Sporolactobacillaceae</taxon>
        <taxon>Pullulanibacillus</taxon>
    </lineage>
</organism>
<protein>
    <submittedName>
        <fullName evidence="3">LPS biosynthesis protein RfbU</fullName>
    </submittedName>
</protein>
<dbReference type="PANTHER" id="PTHR45947">
    <property type="entry name" value="SULFOQUINOVOSYL TRANSFERASE SQD2"/>
    <property type="match status" value="1"/>
</dbReference>
<reference evidence="3" key="2">
    <citation type="submission" date="2020-09" db="EMBL/GenBank/DDBJ databases">
        <authorList>
            <person name="Sun Q."/>
            <person name="Zhou Y."/>
        </authorList>
    </citation>
    <scope>NUCLEOTIDE SEQUENCE</scope>
    <source>
        <strain evidence="3">CGMCC 1.12777</strain>
    </source>
</reference>
<accession>A0A8J2ZT57</accession>
<dbReference type="Pfam" id="PF13439">
    <property type="entry name" value="Glyco_transf_4"/>
    <property type="match status" value="1"/>
</dbReference>
<evidence type="ECO:0000313" key="4">
    <source>
        <dbReference type="Proteomes" id="UP000656813"/>
    </source>
</evidence>
<dbReference type="PANTHER" id="PTHR45947:SF15">
    <property type="entry name" value="TEICHURONIC ACID BIOSYNTHESIS GLYCOSYLTRANSFERASE TUAC-RELATED"/>
    <property type="match status" value="1"/>
</dbReference>
<dbReference type="Gene3D" id="3.40.50.2000">
    <property type="entry name" value="Glycogen Phosphorylase B"/>
    <property type="match status" value="2"/>
</dbReference>
<proteinExistence type="predicted"/>
<dbReference type="AlphaFoldDB" id="A0A8J2ZT57"/>
<name>A0A8J2ZT57_9BACL</name>
<dbReference type="InterPro" id="IPR050194">
    <property type="entry name" value="Glycosyltransferase_grp1"/>
</dbReference>
<dbReference type="EMBL" id="BMFV01000003">
    <property type="protein sequence ID" value="GGH76488.1"/>
    <property type="molecule type" value="Genomic_DNA"/>
</dbReference>
<reference evidence="3" key="1">
    <citation type="journal article" date="2014" name="Int. J. Syst. Evol. Microbiol.">
        <title>Complete genome sequence of Corynebacterium casei LMG S-19264T (=DSM 44701T), isolated from a smear-ripened cheese.</title>
        <authorList>
            <consortium name="US DOE Joint Genome Institute (JGI-PGF)"/>
            <person name="Walter F."/>
            <person name="Albersmeier A."/>
            <person name="Kalinowski J."/>
            <person name="Ruckert C."/>
        </authorList>
    </citation>
    <scope>NUCLEOTIDE SEQUENCE</scope>
    <source>
        <strain evidence="3">CGMCC 1.12777</strain>
    </source>
</reference>
<dbReference type="Proteomes" id="UP000656813">
    <property type="component" value="Unassembled WGS sequence"/>
</dbReference>
<evidence type="ECO:0000259" key="1">
    <source>
        <dbReference type="Pfam" id="PF00534"/>
    </source>
</evidence>
<comment type="caution">
    <text evidence="3">The sequence shown here is derived from an EMBL/GenBank/DDBJ whole genome shotgun (WGS) entry which is preliminary data.</text>
</comment>
<feature type="domain" description="Glycosyl transferase family 1" evidence="1">
    <location>
        <begin position="188"/>
        <end position="351"/>
    </location>
</feature>
<evidence type="ECO:0000313" key="3">
    <source>
        <dbReference type="EMBL" id="GGH76488.1"/>
    </source>
</evidence>
<dbReference type="InterPro" id="IPR028098">
    <property type="entry name" value="Glyco_trans_4-like_N"/>
</dbReference>
<dbReference type="SUPFAM" id="SSF53756">
    <property type="entry name" value="UDP-Glycosyltransferase/glycogen phosphorylase"/>
    <property type="match status" value="1"/>
</dbReference>
<dbReference type="InterPro" id="IPR001296">
    <property type="entry name" value="Glyco_trans_1"/>
</dbReference>
<sequence>MNESIKESVLMRVKILVLSNMYPSVKALSFGIFVKNQVEALKKRNLDVDVIAIDDARMGLRFALPKYSKWLLKNIMRMLKAGTSYHIIHAHYIFPTGMVGLWYKKLFKAKLIVTAHGGDIDRMARKSQRLFTYTRKVLEHADHIIAVGEQLKEDIVRDFSIEPCKVSVLNMGVNRELFYPIDQKLAVRRLGLNPSKKHILFVGNIIKDKGLRELFSAFQILSASDRELELHLIGHHKEPVFYEELAVQASQMGSDRIHFYPVQSQAQLACWMSACDLFVLPSYMEGFGLVALEAMSCGTPVVATAVGGLKYLIGEENGLLVPPKNSEALAEAMAHVLNDSEVYTNLVKNGLKLAECYSEHKLIDSLINLYKQTRSETMNHDD</sequence>
<keyword evidence="4" id="KW-1185">Reference proteome</keyword>
<evidence type="ECO:0000259" key="2">
    <source>
        <dbReference type="Pfam" id="PF13439"/>
    </source>
</evidence>
<feature type="domain" description="Glycosyltransferase subfamily 4-like N-terminal" evidence="2">
    <location>
        <begin position="33"/>
        <end position="176"/>
    </location>
</feature>
<dbReference type="GO" id="GO:0016757">
    <property type="term" value="F:glycosyltransferase activity"/>
    <property type="evidence" value="ECO:0007669"/>
    <property type="project" value="InterPro"/>
</dbReference>
<gene>
    <name evidence="3" type="ORF">GCM10007096_06990</name>
</gene>
<dbReference type="Pfam" id="PF00534">
    <property type="entry name" value="Glycos_transf_1"/>
    <property type="match status" value="1"/>
</dbReference>